<evidence type="ECO:0000256" key="1">
    <source>
        <dbReference type="SAM" id="MobiDB-lite"/>
    </source>
</evidence>
<keyword evidence="3" id="KW-1185">Reference proteome</keyword>
<organism evidence="2 3">
    <name type="scientific">Strigamia maritima</name>
    <name type="common">European centipede</name>
    <name type="synonym">Geophilus maritimus</name>
    <dbReference type="NCBI Taxonomy" id="126957"/>
    <lineage>
        <taxon>Eukaryota</taxon>
        <taxon>Metazoa</taxon>
        <taxon>Ecdysozoa</taxon>
        <taxon>Arthropoda</taxon>
        <taxon>Myriapoda</taxon>
        <taxon>Chilopoda</taxon>
        <taxon>Pleurostigmophora</taxon>
        <taxon>Geophilomorpha</taxon>
        <taxon>Linotaeniidae</taxon>
        <taxon>Strigamia</taxon>
    </lineage>
</organism>
<dbReference type="InterPro" id="IPR019370">
    <property type="entry name" value="E2F-assoc_phosphoprotein"/>
</dbReference>
<dbReference type="PANTHER" id="PTHR15967">
    <property type="entry name" value="E2F-ASSOCIATED PHOSPHOPROTEIN"/>
    <property type="match status" value="1"/>
</dbReference>
<dbReference type="AlphaFoldDB" id="T1IK60"/>
<feature type="region of interest" description="Disordered" evidence="1">
    <location>
        <begin position="138"/>
        <end position="163"/>
    </location>
</feature>
<dbReference type="Proteomes" id="UP000014500">
    <property type="component" value="Unassembled WGS sequence"/>
</dbReference>
<evidence type="ECO:0000313" key="3">
    <source>
        <dbReference type="Proteomes" id="UP000014500"/>
    </source>
</evidence>
<name>T1IK60_STRMM</name>
<feature type="region of interest" description="Disordered" evidence="1">
    <location>
        <begin position="103"/>
        <end position="125"/>
    </location>
</feature>
<dbReference type="EnsemblMetazoa" id="SMAR001296-RA">
    <property type="protein sequence ID" value="SMAR001296-PA"/>
    <property type="gene ID" value="SMAR001296"/>
</dbReference>
<accession>T1IK60</accession>
<dbReference type="GO" id="GO:0005634">
    <property type="term" value="C:nucleus"/>
    <property type="evidence" value="ECO:0007669"/>
    <property type="project" value="TreeGrafter"/>
</dbReference>
<dbReference type="STRING" id="126957.T1IK60"/>
<evidence type="ECO:0000313" key="2">
    <source>
        <dbReference type="EnsemblMetazoa" id="SMAR001296-PA"/>
    </source>
</evidence>
<dbReference type="HOGENOM" id="CLU_817157_0_0_1"/>
<dbReference type="EMBL" id="JH430421">
    <property type="status" value="NOT_ANNOTATED_CDS"/>
    <property type="molecule type" value="Genomic_DNA"/>
</dbReference>
<sequence>MSLASRTVLFEIIIKPSVVHNLAKPTRPQIRGPMHFSDVFNCDGYLIEDDERSDDDCAGDSSDEDEELFSKFLSKTDIVTDQHDFLTEMNKELDEIAAKIESQSQDLDESATDKSNRDCGQSPIVNSTEQQFYDDIYFDSDDSDHEGKKKHPIPNNEDLFYDPDADEEDQEWVDIYRRSCRSKSNASTAKIQKLPNTDAVLNCPACMTQLCLDCQRHEIYTNQYRAMFVENCSINFVETLKFPLKSKKGNRKEDSTPGEIYHPKLRCMIKTRCTTFLMLLLVMHNLIFKVIYNDNAINTDMSKLTILANIAMLSKAHHCSTLFFRCSGANESSGYLFFLL</sequence>
<reference evidence="2" key="2">
    <citation type="submission" date="2015-02" db="UniProtKB">
        <authorList>
            <consortium name="EnsemblMetazoa"/>
        </authorList>
    </citation>
    <scope>IDENTIFICATION</scope>
</reference>
<proteinExistence type="predicted"/>
<dbReference type="eggNOG" id="KOG3395">
    <property type="taxonomic scope" value="Eukaryota"/>
</dbReference>
<dbReference type="PhylomeDB" id="T1IK60"/>
<dbReference type="PANTHER" id="PTHR15967:SF0">
    <property type="entry name" value="E2F-ASSOCIATED PHOSPHOPROTEIN"/>
    <property type="match status" value="1"/>
</dbReference>
<protein>
    <recommendedName>
        <fullName evidence="4">E2F-associated phosphoprotein</fullName>
    </recommendedName>
</protein>
<reference evidence="3" key="1">
    <citation type="submission" date="2011-05" db="EMBL/GenBank/DDBJ databases">
        <authorList>
            <person name="Richards S.R."/>
            <person name="Qu J."/>
            <person name="Jiang H."/>
            <person name="Jhangiani S.N."/>
            <person name="Agravi P."/>
            <person name="Goodspeed R."/>
            <person name="Gross S."/>
            <person name="Mandapat C."/>
            <person name="Jackson L."/>
            <person name="Mathew T."/>
            <person name="Pu L."/>
            <person name="Thornton R."/>
            <person name="Saada N."/>
            <person name="Wilczek-Boney K.B."/>
            <person name="Lee S."/>
            <person name="Kovar C."/>
            <person name="Wu Y."/>
            <person name="Scherer S.E."/>
            <person name="Worley K.C."/>
            <person name="Muzny D.M."/>
            <person name="Gibbs R."/>
        </authorList>
    </citation>
    <scope>NUCLEOTIDE SEQUENCE</scope>
    <source>
        <strain evidence="3">Brora</strain>
    </source>
</reference>
<evidence type="ECO:0008006" key="4">
    <source>
        <dbReference type="Google" id="ProtNLM"/>
    </source>
</evidence>
<dbReference type="Pfam" id="PF10238">
    <property type="entry name" value="Eapp_C"/>
    <property type="match status" value="1"/>
</dbReference>